<feature type="compositionally biased region" description="Polar residues" evidence="1">
    <location>
        <begin position="359"/>
        <end position="370"/>
    </location>
</feature>
<proteinExistence type="predicted"/>
<name>A0A1Y3DQP8_PLAKN</name>
<evidence type="ECO:0000313" key="4">
    <source>
        <dbReference type="Proteomes" id="UP000195012"/>
    </source>
</evidence>
<dbReference type="OrthoDB" id="384093at2759"/>
<organism evidence="3 4">
    <name type="scientific">Plasmodium knowlesi</name>
    <dbReference type="NCBI Taxonomy" id="5850"/>
    <lineage>
        <taxon>Eukaryota</taxon>
        <taxon>Sar</taxon>
        <taxon>Alveolata</taxon>
        <taxon>Apicomplexa</taxon>
        <taxon>Aconoidasida</taxon>
        <taxon>Haemosporida</taxon>
        <taxon>Plasmodiidae</taxon>
        <taxon>Plasmodium</taxon>
        <taxon>Plasmodium (Plasmodium)</taxon>
    </lineage>
</organism>
<feature type="region of interest" description="Disordered" evidence="1">
    <location>
        <begin position="577"/>
        <end position="661"/>
    </location>
</feature>
<feature type="region of interest" description="Disordered" evidence="1">
    <location>
        <begin position="67"/>
        <end position="370"/>
    </location>
</feature>
<accession>A0A1Y3DQP8</accession>
<dbReference type="Pfam" id="PF17986">
    <property type="entry name" value="EKAL"/>
    <property type="match status" value="1"/>
</dbReference>
<evidence type="ECO:0000259" key="2">
    <source>
        <dbReference type="Pfam" id="PF17986"/>
    </source>
</evidence>
<dbReference type="Proteomes" id="UP000195012">
    <property type="component" value="Unassembled WGS sequence"/>
</dbReference>
<feature type="compositionally biased region" description="Basic and acidic residues" evidence="1">
    <location>
        <begin position="308"/>
        <end position="322"/>
    </location>
</feature>
<dbReference type="EMBL" id="NETL01000025">
    <property type="protein sequence ID" value="OTN65695.1"/>
    <property type="molecule type" value="Genomic_DNA"/>
</dbReference>
<feature type="compositionally biased region" description="Polar residues" evidence="1">
    <location>
        <begin position="391"/>
        <end position="404"/>
    </location>
</feature>
<evidence type="ECO:0000313" key="3">
    <source>
        <dbReference type="EMBL" id="OTN65695.1"/>
    </source>
</evidence>
<gene>
    <name evidence="3" type="ORF">PKNOH_S110117400</name>
</gene>
<reference evidence="3 4" key="1">
    <citation type="submission" date="2017-05" db="EMBL/GenBank/DDBJ databases">
        <title>PacBio assembly of a Plasmodium knowlesi genome sequence with Hi-C correction and manual annotation of the SICAvar gene family.</title>
        <authorList>
            <person name="Lapp S.A."/>
            <person name="Geraldo J.A."/>
            <person name="Chien J.-T."/>
            <person name="Ay F."/>
            <person name="Pakala S.B."/>
            <person name="Batugedara G."/>
            <person name="Humphrey J.C."/>
            <person name="Debarry J.D."/>
            <person name="Le Roch K.G."/>
            <person name="Galinski M.R."/>
            <person name="Kissinger J.C."/>
        </authorList>
    </citation>
    <scope>NUCLEOTIDE SEQUENCE [LARGE SCALE GENOMIC DNA]</scope>
    <source>
        <strain evidence="4">Malayan Strain Pk1 (A+)</strain>
    </source>
</reference>
<dbReference type="VEuPathDB" id="PlasmoDB:PKNH_1246500"/>
<dbReference type="InterPro" id="IPR040805">
    <property type="entry name" value="EMP3/KAHRP_N"/>
</dbReference>
<feature type="domain" description="EMP3/KAHRP N-terminal" evidence="2">
    <location>
        <begin position="684"/>
        <end position="731"/>
    </location>
</feature>
<dbReference type="VEuPathDB" id="PlasmoDB:PKA1H_120051100"/>
<sequence>MENKMKCHKGAKENIFHFQVKIPLTFFLIWILICSNSTKYNELHDMPHIFETSVAPRYNRSLAEHIKHTEDGANKSKSKTKTTTPQGDKAKGPTHTGLEANKKTDRTPNKPPVVTIPDEKGSKNTTKKSRGRLSQNVQKPSVQKESTVQDGLTKSTQKGNHVRGSKVNNKSIKSNVQSPKGSGSTVINVSKDGVKSVDSSAALSPPKKLNANNKKDAMPNSPNKKVSSSSEVNKKGEKTTNSSKGSPPKKLNANNKKDAMPNSPNKKVSSSSEVNKKGEKTTNSSKGSPPDALKAKNKPANHSSGKVEASKLQDYSKEDDATAQKLNELLYNQKDNKRPEHSSMQVTRNQLNDKEEVNKPNNYPFKNTPPSGLVVGKRLCQAGDLRLKNKLSSGLTGSQENTELQAYPLKNVPRSDLENKPRDSKSIVLKNIPSDEQQENEKNAPNESAPFPSNKGEYDINVLTGEFDNKKYVTKVYHLKKGKFYKENLDGIIHGVNDKLTLEIQDFESYGTAENPFKSELPELKEYNESSNMSKDYQLKNEQPDLKKYDESNISNEGQQVNNPNNLKEYNESHLAGGNQLKHDAPTGLKEFEKPDETRDYGLKGHTDSEIGESELKEPKNNNQSSSQGTKGNINAQSDGTVSTLAKPNDTNTQGKKYGISGNIPPDVDSIKKTLETVVCALKENEAGDLVEYIETHTTKHYELKTDVKDGIKQYDEKLENASYGFREKLPVKEVKEYDVVEREFKKPIKVKKKEKIKPIKHYSYTYNGLSPKSRSKNYGLLDLFSFTFNILMDRNVYLVKKEHMSLYKLGKKAMRGQLTHELMHEYVTHCVKQKNEGKKSKKIA</sequence>
<feature type="compositionally biased region" description="Low complexity" evidence="1">
    <location>
        <begin position="261"/>
        <end position="273"/>
    </location>
</feature>
<comment type="caution">
    <text evidence="3">The sequence shown here is derived from an EMBL/GenBank/DDBJ whole genome shotgun (WGS) entry which is preliminary data.</text>
</comment>
<feature type="compositionally biased region" description="Polar residues" evidence="1">
    <location>
        <begin position="166"/>
        <end position="188"/>
    </location>
</feature>
<dbReference type="VEuPathDB" id="PlasmoDB:PKNOH_S110117400"/>
<feature type="compositionally biased region" description="Polar residues" evidence="1">
    <location>
        <begin position="132"/>
        <end position="159"/>
    </location>
</feature>
<feature type="compositionally biased region" description="Basic and acidic residues" evidence="1">
    <location>
        <begin position="581"/>
        <end position="620"/>
    </location>
</feature>
<evidence type="ECO:0000256" key="1">
    <source>
        <dbReference type="SAM" id="MobiDB-lite"/>
    </source>
</evidence>
<protein>
    <recommendedName>
        <fullName evidence="2">EMP3/KAHRP N-terminal domain-containing protein</fullName>
    </recommendedName>
</protein>
<feature type="region of interest" description="Disordered" evidence="1">
    <location>
        <begin position="391"/>
        <end position="455"/>
    </location>
</feature>
<dbReference type="AlphaFoldDB" id="A0A1Y3DQP8"/>
<feature type="compositionally biased region" description="Low complexity" evidence="1">
    <location>
        <begin position="219"/>
        <end position="231"/>
    </location>
</feature>
<feature type="compositionally biased region" description="Basic and acidic residues" evidence="1">
    <location>
        <begin position="413"/>
        <end position="425"/>
    </location>
</feature>
<feature type="compositionally biased region" description="Polar residues" evidence="1">
    <location>
        <begin position="621"/>
        <end position="655"/>
    </location>
</feature>